<gene>
    <name evidence="4" type="primary">ECSCR</name>
</gene>
<dbReference type="Proteomes" id="UP000695026">
    <property type="component" value="Unplaced"/>
</dbReference>
<dbReference type="Pfam" id="PF15820">
    <property type="entry name" value="ECSCR"/>
    <property type="match status" value="1"/>
</dbReference>
<reference evidence="4" key="1">
    <citation type="submission" date="2025-08" db="UniProtKB">
        <authorList>
            <consortium name="RefSeq"/>
        </authorList>
    </citation>
    <scope>IDENTIFICATION</scope>
    <source>
        <tissue evidence="4">Liver</tissue>
    </source>
</reference>
<sequence>MIALKMLVFLWMCHSVLLQGSKPKENSGVFLPSLTVSTGISKQMILTKEFQSQKSDFPTTSYPTEEKSVALTVAASSVIIFIAILVVIVIILVSMVSIKFKCHHCKKVTDKQKPQHPIVSYSCSDADTTVGKKNVLLVSMKDLSATSSKSLVKVKINHYILLKSPFEFFIAKFSFLVMPSISSQHTGWTVDSLSWFSWHKLILGSCSSWMVSV</sequence>
<feature type="chain" id="PRO_5039908644" evidence="2">
    <location>
        <begin position="19"/>
        <end position="213"/>
    </location>
</feature>
<keyword evidence="3" id="KW-1185">Reference proteome</keyword>
<dbReference type="RefSeq" id="XP_007429008.2">
    <property type="nucleotide sequence ID" value="XM_007428946.2"/>
</dbReference>
<proteinExistence type="predicted"/>
<keyword evidence="1" id="KW-0472">Membrane</keyword>
<dbReference type="CTD" id="641700"/>
<dbReference type="OMA" id="WICHCVL"/>
<dbReference type="GeneID" id="103062206"/>
<dbReference type="PANTHER" id="PTHR28602:SF1">
    <property type="entry name" value="ENDOTHELIAL CELL-SPECIFIC CHEMOTAXIS REGULATOR"/>
    <property type="match status" value="1"/>
</dbReference>
<accession>A0A9F2KWA1</accession>
<dbReference type="OrthoDB" id="8960225at2759"/>
<dbReference type="AlphaFoldDB" id="A0A9F2KWA1"/>
<dbReference type="KEGG" id="pbi:103062206"/>
<dbReference type="PANTHER" id="PTHR28602">
    <property type="entry name" value="ENDOTHELIAL CELL-SPECIFIC CHEMOTAXIS REGULATOR"/>
    <property type="match status" value="1"/>
</dbReference>
<evidence type="ECO:0000256" key="2">
    <source>
        <dbReference type="SAM" id="SignalP"/>
    </source>
</evidence>
<evidence type="ECO:0000256" key="1">
    <source>
        <dbReference type="SAM" id="Phobius"/>
    </source>
</evidence>
<dbReference type="PRINTS" id="PR02069">
    <property type="entry name" value="ECCREGULATOR"/>
</dbReference>
<keyword evidence="1" id="KW-0812">Transmembrane</keyword>
<dbReference type="InterPro" id="IPR026247">
    <property type="entry name" value="ECSCR"/>
</dbReference>
<keyword evidence="1" id="KW-1133">Transmembrane helix</keyword>
<organism evidence="3 4">
    <name type="scientific">Python bivittatus</name>
    <name type="common">Burmese python</name>
    <name type="synonym">Python molurus bivittatus</name>
    <dbReference type="NCBI Taxonomy" id="176946"/>
    <lineage>
        <taxon>Eukaryota</taxon>
        <taxon>Metazoa</taxon>
        <taxon>Chordata</taxon>
        <taxon>Craniata</taxon>
        <taxon>Vertebrata</taxon>
        <taxon>Euteleostomi</taxon>
        <taxon>Lepidosauria</taxon>
        <taxon>Squamata</taxon>
        <taxon>Bifurcata</taxon>
        <taxon>Unidentata</taxon>
        <taxon>Episquamata</taxon>
        <taxon>Toxicofera</taxon>
        <taxon>Serpentes</taxon>
        <taxon>Henophidia</taxon>
        <taxon>Pythonidae</taxon>
        <taxon>Python</taxon>
    </lineage>
</organism>
<protein>
    <submittedName>
        <fullName evidence="4">Endothelial cell-specific chemotaxis regulator isoform X1</fullName>
    </submittedName>
</protein>
<keyword evidence="2" id="KW-0732">Signal</keyword>
<evidence type="ECO:0000313" key="3">
    <source>
        <dbReference type="Proteomes" id="UP000695026"/>
    </source>
</evidence>
<evidence type="ECO:0000313" key="4">
    <source>
        <dbReference type="RefSeq" id="XP_007429008.2"/>
    </source>
</evidence>
<name>A0A9F2KWA1_PYTBI</name>
<feature type="transmembrane region" description="Helical" evidence="1">
    <location>
        <begin position="69"/>
        <end position="93"/>
    </location>
</feature>
<feature type="signal peptide" evidence="2">
    <location>
        <begin position="1"/>
        <end position="18"/>
    </location>
</feature>